<accession>A0A699J5E3</accession>
<comment type="caution">
    <text evidence="1">The sequence shown here is derived from an EMBL/GenBank/DDBJ whole genome shotgun (WGS) entry which is preliminary data.</text>
</comment>
<sequence>VIGGRLCGGCVVVEGGGDGWVAEKGEAGGGLCGGCVHGRTLAEIEEGPASQDFEALPIFA</sequence>
<organism evidence="1">
    <name type="scientific">Tanacetum cinerariifolium</name>
    <name type="common">Dalmatian daisy</name>
    <name type="synonym">Chrysanthemum cinerariifolium</name>
    <dbReference type="NCBI Taxonomy" id="118510"/>
    <lineage>
        <taxon>Eukaryota</taxon>
        <taxon>Viridiplantae</taxon>
        <taxon>Streptophyta</taxon>
        <taxon>Embryophyta</taxon>
        <taxon>Tracheophyta</taxon>
        <taxon>Spermatophyta</taxon>
        <taxon>Magnoliopsida</taxon>
        <taxon>eudicotyledons</taxon>
        <taxon>Gunneridae</taxon>
        <taxon>Pentapetalae</taxon>
        <taxon>asterids</taxon>
        <taxon>campanulids</taxon>
        <taxon>Asterales</taxon>
        <taxon>Asteraceae</taxon>
        <taxon>Asteroideae</taxon>
        <taxon>Anthemideae</taxon>
        <taxon>Anthemidinae</taxon>
        <taxon>Tanacetum</taxon>
    </lineage>
</organism>
<dbReference type="AlphaFoldDB" id="A0A699J5E3"/>
<feature type="non-terminal residue" evidence="1">
    <location>
        <position position="1"/>
    </location>
</feature>
<evidence type="ECO:0000313" key="1">
    <source>
        <dbReference type="EMBL" id="GFA11784.1"/>
    </source>
</evidence>
<protein>
    <submittedName>
        <fullName evidence="1">Uncharacterized protein</fullName>
    </submittedName>
</protein>
<dbReference type="EMBL" id="BKCJ010371593">
    <property type="protein sequence ID" value="GFA11784.1"/>
    <property type="molecule type" value="Genomic_DNA"/>
</dbReference>
<proteinExistence type="predicted"/>
<name>A0A699J5E3_TANCI</name>
<gene>
    <name evidence="1" type="ORF">Tci_583756</name>
</gene>
<reference evidence="1" key="1">
    <citation type="journal article" date="2019" name="Sci. Rep.">
        <title>Draft genome of Tanacetum cinerariifolium, the natural source of mosquito coil.</title>
        <authorList>
            <person name="Yamashiro T."/>
            <person name="Shiraishi A."/>
            <person name="Satake H."/>
            <person name="Nakayama K."/>
        </authorList>
    </citation>
    <scope>NUCLEOTIDE SEQUENCE</scope>
</reference>